<reference evidence="1 2" key="1">
    <citation type="submission" date="2015-07" db="EMBL/GenBank/DDBJ databases">
        <title>Genome analysis of myxobacterium Chondromyces crocatus Cm c5 reveals a high potential for natural compound synthesis and the genetic basis for the loss of fruiting body formation.</title>
        <authorList>
            <person name="Zaburannyi N."/>
            <person name="Bunk B."/>
            <person name="Maier J."/>
            <person name="Overmann J."/>
            <person name="Mueller R."/>
        </authorList>
    </citation>
    <scope>NUCLEOTIDE SEQUENCE [LARGE SCALE GENOMIC DNA]</scope>
    <source>
        <strain evidence="1 2">Cm c5</strain>
    </source>
</reference>
<proteinExistence type="predicted"/>
<dbReference type="OrthoDB" id="5520840at2"/>
<sequence>MSLLTDEPRTVGAHSIAFEPPCLAIVRLKGRLREEEIRRLREHMNAGASRQPFTLFLLDLSAAGEVTPGARRYIAHGPLKTPYRGMALFHGSFHARLMAKLLIGALNTFTKLRDNPVALFGSEKDARAWLLERHRKLLHAASPPAVV</sequence>
<organism evidence="1 2">
    <name type="scientific">Chondromyces crocatus</name>
    <dbReference type="NCBI Taxonomy" id="52"/>
    <lineage>
        <taxon>Bacteria</taxon>
        <taxon>Pseudomonadati</taxon>
        <taxon>Myxococcota</taxon>
        <taxon>Polyangia</taxon>
        <taxon>Polyangiales</taxon>
        <taxon>Polyangiaceae</taxon>
        <taxon>Chondromyces</taxon>
    </lineage>
</organism>
<protein>
    <recommendedName>
        <fullName evidence="3">STAS/SEC14 domain-containing protein</fullName>
    </recommendedName>
</protein>
<dbReference type="EMBL" id="CP012159">
    <property type="protein sequence ID" value="AKT41364.1"/>
    <property type="molecule type" value="Genomic_DNA"/>
</dbReference>
<dbReference type="AlphaFoldDB" id="A0A0K1EKG9"/>
<dbReference type="Proteomes" id="UP000067626">
    <property type="component" value="Chromosome"/>
</dbReference>
<evidence type="ECO:0000313" key="2">
    <source>
        <dbReference type="Proteomes" id="UP000067626"/>
    </source>
</evidence>
<evidence type="ECO:0008006" key="3">
    <source>
        <dbReference type="Google" id="ProtNLM"/>
    </source>
</evidence>
<gene>
    <name evidence="1" type="ORF">CMC5_055640</name>
</gene>
<dbReference type="RefSeq" id="WP_050433169.1">
    <property type="nucleotide sequence ID" value="NZ_CP012159.1"/>
</dbReference>
<accession>A0A0K1EKG9</accession>
<evidence type="ECO:0000313" key="1">
    <source>
        <dbReference type="EMBL" id="AKT41364.1"/>
    </source>
</evidence>
<name>A0A0K1EKG9_CHOCO</name>
<keyword evidence="2" id="KW-1185">Reference proteome</keyword>
<dbReference type="KEGG" id="ccro:CMC5_055640"/>